<dbReference type="EMBL" id="PEXW01000053">
    <property type="protein sequence ID" value="PIS40633.1"/>
    <property type="molecule type" value="Genomic_DNA"/>
</dbReference>
<organism evidence="1 2">
    <name type="scientific">Candidatus Kerfeldbacteria bacterium CG08_land_8_20_14_0_20_43_14</name>
    <dbReference type="NCBI Taxonomy" id="2014246"/>
    <lineage>
        <taxon>Bacteria</taxon>
        <taxon>Candidatus Kerfeldiibacteriota</taxon>
    </lineage>
</organism>
<dbReference type="AlphaFoldDB" id="A0A2H0YSA5"/>
<protein>
    <submittedName>
        <fullName evidence="1">Uncharacterized protein</fullName>
    </submittedName>
</protein>
<reference evidence="2" key="1">
    <citation type="submission" date="2017-09" db="EMBL/GenBank/DDBJ databases">
        <title>Depth-based differentiation of microbial function through sediment-hosted aquifers and enrichment of novel symbionts in the deep terrestrial subsurface.</title>
        <authorList>
            <person name="Probst A.J."/>
            <person name="Ladd B."/>
            <person name="Jarett J.K."/>
            <person name="Geller-Mcgrath D.E."/>
            <person name="Sieber C.M.K."/>
            <person name="Emerson J.B."/>
            <person name="Anantharaman K."/>
            <person name="Thomas B.C."/>
            <person name="Malmstrom R."/>
            <person name="Stieglmeier M."/>
            <person name="Klingl A."/>
            <person name="Woyke T."/>
            <person name="Ryan C.M."/>
            <person name="Banfield J.F."/>
        </authorList>
    </citation>
    <scope>NUCLEOTIDE SEQUENCE [LARGE SCALE GENOMIC DNA]</scope>
</reference>
<proteinExistence type="predicted"/>
<comment type="caution">
    <text evidence="1">The sequence shown here is derived from an EMBL/GenBank/DDBJ whole genome shotgun (WGS) entry which is preliminary data.</text>
</comment>
<gene>
    <name evidence="1" type="ORF">COT26_02350</name>
</gene>
<dbReference type="Proteomes" id="UP000236845">
    <property type="component" value="Unassembled WGS sequence"/>
</dbReference>
<sequence>MQTNIYFNKVWENIIALTNVVPKTDSVPSQIYQLLSEINPVKVEETLLWLADATIGRDNIYFHHCDDPAQVAGFLNLLVKEIRTHYPKKTEVTDEDLWGDIFAGLGFGYLVSKSSKFFDVVSKKPNSIFQLMAA</sequence>
<evidence type="ECO:0000313" key="1">
    <source>
        <dbReference type="EMBL" id="PIS40633.1"/>
    </source>
</evidence>
<evidence type="ECO:0000313" key="2">
    <source>
        <dbReference type="Proteomes" id="UP000236845"/>
    </source>
</evidence>
<accession>A0A2H0YSA5</accession>
<name>A0A2H0YSA5_9BACT</name>